<comment type="similarity">
    <text evidence="1">Belongs to the bacterial solute-binding protein 5 family.</text>
</comment>
<gene>
    <name evidence="6" type="ORF">I7X12_04085</name>
</gene>
<dbReference type="OrthoDB" id="194307at2157"/>
<dbReference type="RefSeq" id="WP_198062598.1">
    <property type="nucleotide sequence ID" value="NZ_CP065856.1"/>
</dbReference>
<keyword evidence="3" id="KW-0732">Signal</keyword>
<evidence type="ECO:0000256" key="2">
    <source>
        <dbReference type="ARBA" id="ARBA00022448"/>
    </source>
</evidence>
<dbReference type="GeneID" id="60587644"/>
<protein>
    <submittedName>
        <fullName evidence="6">ABC transporter substrate-binding protein</fullName>
    </submittedName>
</protein>
<dbReference type="Gene3D" id="3.10.105.10">
    <property type="entry name" value="Dipeptide-binding Protein, Domain 3"/>
    <property type="match status" value="1"/>
</dbReference>
<dbReference type="PANTHER" id="PTHR30290">
    <property type="entry name" value="PERIPLASMIC BINDING COMPONENT OF ABC TRANSPORTER"/>
    <property type="match status" value="1"/>
</dbReference>
<evidence type="ECO:0000259" key="5">
    <source>
        <dbReference type="Pfam" id="PF00496"/>
    </source>
</evidence>
<keyword evidence="2" id="KW-0813">Transport</keyword>
<dbReference type="EMBL" id="CP065856">
    <property type="protein sequence ID" value="QPV63818.1"/>
    <property type="molecule type" value="Genomic_DNA"/>
</dbReference>
<accession>A0A7T3G0T1</accession>
<evidence type="ECO:0000313" key="7">
    <source>
        <dbReference type="Proteomes" id="UP000595001"/>
    </source>
</evidence>
<feature type="domain" description="Solute-binding protein family 5" evidence="5">
    <location>
        <begin position="104"/>
        <end position="509"/>
    </location>
</feature>
<reference evidence="6 7" key="1">
    <citation type="submission" date="2020-12" db="EMBL/GenBank/DDBJ databases">
        <title>Halosimplex halophilum sp. nov. and Halosimplex salinum sp. nov., two new members of the genus Halosimplex.</title>
        <authorList>
            <person name="Cui H.L."/>
        </authorList>
    </citation>
    <scope>NUCLEOTIDE SEQUENCE [LARGE SCALE GENOMIC DNA]</scope>
    <source>
        <strain evidence="6 7">YGH94</strain>
    </source>
</reference>
<feature type="compositionally biased region" description="Gly residues" evidence="4">
    <location>
        <begin position="13"/>
        <end position="24"/>
    </location>
</feature>
<dbReference type="Gene3D" id="3.40.190.10">
    <property type="entry name" value="Periplasmic binding protein-like II"/>
    <property type="match status" value="1"/>
</dbReference>
<dbReference type="CDD" id="cd00995">
    <property type="entry name" value="PBP2_NikA_DppA_OppA_like"/>
    <property type="match status" value="1"/>
</dbReference>
<dbReference type="Pfam" id="PF00496">
    <property type="entry name" value="SBP_bac_5"/>
    <property type="match status" value="1"/>
</dbReference>
<proteinExistence type="inferred from homology"/>
<dbReference type="InterPro" id="IPR000914">
    <property type="entry name" value="SBP_5_dom"/>
</dbReference>
<dbReference type="GO" id="GO:0015833">
    <property type="term" value="P:peptide transport"/>
    <property type="evidence" value="ECO:0007669"/>
    <property type="project" value="TreeGrafter"/>
</dbReference>
<dbReference type="KEGG" id="hlt:I7X12_04085"/>
<name>A0A7T3G0T1_9EURY</name>
<dbReference type="SUPFAM" id="SSF53850">
    <property type="entry name" value="Periplasmic binding protein-like II"/>
    <property type="match status" value="1"/>
</dbReference>
<dbReference type="PANTHER" id="PTHR30290:SF9">
    <property type="entry name" value="OLIGOPEPTIDE-BINDING PROTEIN APPA"/>
    <property type="match status" value="1"/>
</dbReference>
<organism evidence="6 7">
    <name type="scientific">Halosimplex litoreum</name>
    <dbReference type="NCBI Taxonomy" id="1198301"/>
    <lineage>
        <taxon>Archaea</taxon>
        <taxon>Methanobacteriati</taxon>
        <taxon>Methanobacteriota</taxon>
        <taxon>Stenosarchaea group</taxon>
        <taxon>Halobacteria</taxon>
        <taxon>Halobacteriales</taxon>
        <taxon>Haloarculaceae</taxon>
        <taxon>Halosimplex</taxon>
    </lineage>
</organism>
<evidence type="ECO:0000256" key="3">
    <source>
        <dbReference type="ARBA" id="ARBA00022729"/>
    </source>
</evidence>
<feature type="region of interest" description="Disordered" evidence="4">
    <location>
        <begin position="1"/>
        <end position="87"/>
    </location>
</feature>
<dbReference type="AlphaFoldDB" id="A0A7T3G0T1"/>
<dbReference type="InterPro" id="IPR039424">
    <property type="entry name" value="SBP_5"/>
</dbReference>
<sequence length="605" mass="66524">MIAGCSGDSESADGGGAGDGGDGTSDGDDGAAGSDGDATETGDAGADDDQDETSGETETTSGGTLRLADEPVGVMDPPAGKGGGGDATQIFETLLGFADGDLPPEGRLATGYEMSADGTTFTFSLKEGVTFHDGSEFTAHDVVYSWRRLAESPETRNSDDITGDTFNIEHETDGEGNVVPDSLAVRAVDDYTFEFDLSRPFHSAMVQIAGQAFSVIPEGIVGDIEGYDGELAYEEWANEALYGTGPFQFDSLNRGSSYTLTRFDEYHGDVANIDSIEYTILEDASAKYNRAMNGNLDVFEIPISEFDPSKVTIESDDGEYQEGTYGPTRSGDTINYGQVTQLNTQYLVFQTARVDRPARRAIAYAMNQHVVANDIFKGVGTPAYHVTPPAVYPDGPEAYDEHARANYPWGYDESRIDAGRELMEEAGYGPDDMYEIELLHMQTNAYEQFAELLRDQARSMHIDMTIQSTPFSTMINRAVDGNFDIFTNSDGMEWPESDNFLRYFHSTASKESSFARWGQEGRQTEPTRAFNEAWQTYLDNPRPNERHQAARNEAYIELEEAHWQGIAQLPTIHGRGQQYWGNDVEDLRMYGPMGNQRYNTLSLNR</sequence>
<feature type="compositionally biased region" description="Acidic residues" evidence="4">
    <location>
        <begin position="37"/>
        <end position="55"/>
    </location>
</feature>
<evidence type="ECO:0000313" key="6">
    <source>
        <dbReference type="EMBL" id="QPV63818.1"/>
    </source>
</evidence>
<keyword evidence="7" id="KW-1185">Reference proteome</keyword>
<dbReference type="GO" id="GO:1904680">
    <property type="term" value="F:peptide transmembrane transporter activity"/>
    <property type="evidence" value="ECO:0007669"/>
    <property type="project" value="TreeGrafter"/>
</dbReference>
<dbReference type="Proteomes" id="UP000595001">
    <property type="component" value="Chromosome"/>
</dbReference>
<evidence type="ECO:0000256" key="1">
    <source>
        <dbReference type="ARBA" id="ARBA00005695"/>
    </source>
</evidence>
<evidence type="ECO:0000256" key="4">
    <source>
        <dbReference type="SAM" id="MobiDB-lite"/>
    </source>
</evidence>